<evidence type="ECO:0000313" key="2">
    <source>
        <dbReference type="Proteomes" id="UP000265875"/>
    </source>
</evidence>
<protein>
    <submittedName>
        <fullName evidence="1">Uncharacterized protein</fullName>
    </submittedName>
</protein>
<organism evidence="1 2">
    <name type="scientific">Pseudomonas monteilii</name>
    <dbReference type="NCBI Taxonomy" id="76759"/>
    <lineage>
        <taxon>Bacteria</taxon>
        <taxon>Pseudomonadati</taxon>
        <taxon>Pseudomonadota</taxon>
        <taxon>Gammaproteobacteria</taxon>
        <taxon>Pseudomonadales</taxon>
        <taxon>Pseudomonadaceae</taxon>
        <taxon>Pseudomonas</taxon>
    </lineage>
</organism>
<dbReference type="Proteomes" id="UP000265875">
    <property type="component" value="Unassembled WGS sequence"/>
</dbReference>
<reference evidence="1 2" key="1">
    <citation type="submission" date="2018-08" db="EMBL/GenBank/DDBJ databases">
        <title>Draft genome sequence of the cyanotroph, Pseudomonas monteilii BCN3.</title>
        <authorList>
            <person name="Jones L.B."/>
            <person name="Kunz D.A."/>
        </authorList>
    </citation>
    <scope>NUCLEOTIDE SEQUENCE [LARGE SCALE GENOMIC DNA]</scope>
    <source>
        <strain evidence="1 2">BCN3</strain>
    </source>
</reference>
<dbReference type="AlphaFoldDB" id="A0A399M8N7"/>
<dbReference type="EMBL" id="QWLL01000018">
    <property type="protein sequence ID" value="RII78153.1"/>
    <property type="molecule type" value="Genomic_DNA"/>
</dbReference>
<comment type="caution">
    <text evidence="1">The sequence shown here is derived from an EMBL/GenBank/DDBJ whole genome shotgun (WGS) entry which is preliminary data.</text>
</comment>
<sequence length="71" mass="7964">MQRNKRRLDSHGSLMVQPNPFMDEVGIEAVTQGDAASWAPLLNRTTRTWVIRREGGNDAPVPSPRIEMFAS</sequence>
<accession>A0A399M8N7</accession>
<proteinExistence type="predicted"/>
<name>A0A399M8N7_9PSED</name>
<evidence type="ECO:0000313" key="1">
    <source>
        <dbReference type="EMBL" id="RII78153.1"/>
    </source>
</evidence>
<gene>
    <name evidence="1" type="ORF">D0894_09325</name>
</gene>